<keyword evidence="5" id="KW-1185">Reference proteome</keyword>
<keyword evidence="2 3" id="KW-0175">Coiled coil</keyword>
<feature type="coiled-coil region" evidence="3">
    <location>
        <begin position="116"/>
        <end position="157"/>
    </location>
</feature>
<organism evidence="4 5">
    <name type="scientific">Chlorella sorokiniana</name>
    <name type="common">Freshwater green alga</name>
    <dbReference type="NCBI Taxonomy" id="3076"/>
    <lineage>
        <taxon>Eukaryota</taxon>
        <taxon>Viridiplantae</taxon>
        <taxon>Chlorophyta</taxon>
        <taxon>core chlorophytes</taxon>
        <taxon>Trebouxiophyceae</taxon>
        <taxon>Chlorellales</taxon>
        <taxon>Chlorellaceae</taxon>
        <taxon>Chlorella clade</taxon>
        <taxon>Chlorella</taxon>
    </lineage>
</organism>
<sequence>MAALVFKVGLLTMKTAAKPLAKQFESFVMGHPLLRRNVINVAQWLHKLEVGITRGAEGKTGRAFVGDMSEEKAVELASKVVSEGFLYGMGVALLVVELNRKNKEDSAKKEKEIAEKEQIKDLHERHLQTEKELREQLRTLSKQLHRLDERLQFMEDKMGRRSSWLPSWGSSS</sequence>
<dbReference type="GO" id="GO:0005739">
    <property type="term" value="C:mitochondrion"/>
    <property type="evidence" value="ECO:0007669"/>
    <property type="project" value="TreeGrafter"/>
</dbReference>
<dbReference type="PANTHER" id="PTHR12499:SF0">
    <property type="entry name" value="OPTIC ATROPHY 3 PROTEIN"/>
    <property type="match status" value="1"/>
</dbReference>
<evidence type="ECO:0000313" key="4">
    <source>
        <dbReference type="EMBL" id="PRW33903.1"/>
    </source>
</evidence>
<dbReference type="GO" id="GO:0019216">
    <property type="term" value="P:regulation of lipid metabolic process"/>
    <property type="evidence" value="ECO:0007669"/>
    <property type="project" value="TreeGrafter"/>
</dbReference>
<protein>
    <submittedName>
        <fullName evidence="4">Optic atrophy 3-like protein</fullName>
    </submittedName>
</protein>
<comment type="caution">
    <text evidence="4">The sequence shown here is derived from an EMBL/GenBank/DDBJ whole genome shotgun (WGS) entry which is preliminary data.</text>
</comment>
<accession>A0A2P6THY8</accession>
<evidence type="ECO:0000256" key="3">
    <source>
        <dbReference type="SAM" id="Coils"/>
    </source>
</evidence>
<name>A0A2P6THY8_CHLSO</name>
<dbReference type="AlphaFoldDB" id="A0A2P6THY8"/>
<reference evidence="4 5" key="1">
    <citation type="journal article" date="2018" name="Plant J.">
        <title>Genome sequences of Chlorella sorokiniana UTEX 1602 and Micractinium conductrix SAG 241.80: implications to maltose excretion by a green alga.</title>
        <authorList>
            <person name="Arriola M.B."/>
            <person name="Velmurugan N."/>
            <person name="Zhang Y."/>
            <person name="Plunkett M.H."/>
            <person name="Hondzo H."/>
            <person name="Barney B.M."/>
        </authorList>
    </citation>
    <scope>NUCLEOTIDE SEQUENCE [LARGE SCALE GENOMIC DNA]</scope>
    <source>
        <strain evidence="5">UTEX 1602</strain>
    </source>
</reference>
<evidence type="ECO:0000256" key="2">
    <source>
        <dbReference type="ARBA" id="ARBA00023054"/>
    </source>
</evidence>
<dbReference type="Pfam" id="PF07047">
    <property type="entry name" value="OPA3"/>
    <property type="match status" value="1"/>
</dbReference>
<evidence type="ECO:0000256" key="1">
    <source>
        <dbReference type="ARBA" id="ARBA00007584"/>
    </source>
</evidence>
<evidence type="ECO:0000313" key="5">
    <source>
        <dbReference type="Proteomes" id="UP000239899"/>
    </source>
</evidence>
<proteinExistence type="inferred from homology"/>
<comment type="similarity">
    <text evidence="1">Belongs to the OPA3 family.</text>
</comment>
<dbReference type="InterPro" id="IPR010754">
    <property type="entry name" value="OPA3-like"/>
</dbReference>
<dbReference type="OrthoDB" id="2129069at2759"/>
<dbReference type="EMBL" id="LHPG02000015">
    <property type="protein sequence ID" value="PRW33903.1"/>
    <property type="molecule type" value="Genomic_DNA"/>
</dbReference>
<dbReference type="Proteomes" id="UP000239899">
    <property type="component" value="Unassembled WGS sequence"/>
</dbReference>
<dbReference type="PANTHER" id="PTHR12499">
    <property type="entry name" value="OPTIC ATROPHY 3 PROTEIN OPA3"/>
    <property type="match status" value="1"/>
</dbReference>
<gene>
    <name evidence="4" type="ORF">C2E21_7275</name>
</gene>